<keyword evidence="9 20" id="KW-0997">Cell inner membrane</keyword>
<evidence type="ECO:0000313" key="22">
    <source>
        <dbReference type="EMBL" id="THD72892.1"/>
    </source>
</evidence>
<dbReference type="EC" id="2.7.8.24" evidence="5 20"/>
<keyword evidence="13 20" id="KW-0443">Lipid metabolism</keyword>
<evidence type="ECO:0000256" key="13">
    <source>
        <dbReference type="ARBA" id="ARBA00023098"/>
    </source>
</evidence>
<evidence type="ECO:0000256" key="6">
    <source>
        <dbReference type="ARBA" id="ARBA00015623"/>
    </source>
</evidence>
<comment type="cofactor">
    <cofactor evidence="2 20">
        <name>Mn(2+)</name>
        <dbReference type="ChEBI" id="CHEBI:29035"/>
    </cofactor>
</comment>
<keyword evidence="11 21" id="KW-0812">Transmembrane</keyword>
<evidence type="ECO:0000256" key="2">
    <source>
        <dbReference type="ARBA" id="ARBA00001936"/>
    </source>
</evidence>
<dbReference type="OrthoDB" id="350520at2"/>
<comment type="similarity">
    <text evidence="4 20">Belongs to the CDP-alcohol phosphatidyltransferase class-I family.</text>
</comment>
<gene>
    <name evidence="22" type="ORF">E7681_13275</name>
</gene>
<keyword evidence="10 20" id="KW-0808">Transferase</keyword>
<organism evidence="22 23">
    <name type="scientific">Thalassobius vesicularis</name>
    <dbReference type="NCBI Taxonomy" id="1294297"/>
    <lineage>
        <taxon>Bacteria</taxon>
        <taxon>Pseudomonadati</taxon>
        <taxon>Pseudomonadota</taxon>
        <taxon>Alphaproteobacteria</taxon>
        <taxon>Rhodobacterales</taxon>
        <taxon>Roseobacteraceae</taxon>
        <taxon>Thalassovita</taxon>
    </lineage>
</organism>
<protein>
    <recommendedName>
        <fullName evidence="6 20">Phosphatidylcholine synthase</fullName>
        <shortName evidence="20">PC synthase</shortName>
        <shortName evidence="20">PCS</shortName>
        <ecNumber evidence="5 20">2.7.8.24</ecNumber>
    </recommendedName>
    <alternativeName>
        <fullName evidence="18 20">CDP-diglyceride-choline O-phosphatidyltransferase</fullName>
    </alternativeName>
</protein>
<evidence type="ECO:0000256" key="15">
    <source>
        <dbReference type="ARBA" id="ARBA00023209"/>
    </source>
</evidence>
<evidence type="ECO:0000256" key="8">
    <source>
        <dbReference type="ARBA" id="ARBA00022516"/>
    </source>
</evidence>
<feature type="transmembrane region" description="Helical" evidence="21">
    <location>
        <begin position="96"/>
        <end position="116"/>
    </location>
</feature>
<evidence type="ECO:0000256" key="7">
    <source>
        <dbReference type="ARBA" id="ARBA00022475"/>
    </source>
</evidence>
<feature type="transmembrane region" description="Helical" evidence="21">
    <location>
        <begin position="68"/>
        <end position="90"/>
    </location>
</feature>
<dbReference type="EMBL" id="SSMD01000006">
    <property type="protein sequence ID" value="THD72892.1"/>
    <property type="molecule type" value="Genomic_DNA"/>
</dbReference>
<keyword evidence="15 20" id="KW-0594">Phospholipid biosynthesis</keyword>
<dbReference type="Pfam" id="PF01066">
    <property type="entry name" value="CDP-OH_P_transf"/>
    <property type="match status" value="1"/>
</dbReference>
<evidence type="ECO:0000256" key="16">
    <source>
        <dbReference type="ARBA" id="ARBA00023211"/>
    </source>
</evidence>
<evidence type="ECO:0000256" key="18">
    <source>
        <dbReference type="ARBA" id="ARBA00033321"/>
    </source>
</evidence>
<feature type="transmembrane region" description="Helical" evidence="21">
    <location>
        <begin position="12"/>
        <end position="31"/>
    </location>
</feature>
<comment type="catalytic activity">
    <reaction evidence="1 20">
        <text>a CDP-1,2-diacyl-sn-glycerol + choline = a 1,2-diacyl-sn-glycero-3-phosphocholine + CMP + H(+)</text>
        <dbReference type="Rhea" id="RHEA:14597"/>
        <dbReference type="ChEBI" id="CHEBI:15354"/>
        <dbReference type="ChEBI" id="CHEBI:15378"/>
        <dbReference type="ChEBI" id="CHEBI:57643"/>
        <dbReference type="ChEBI" id="CHEBI:58332"/>
        <dbReference type="ChEBI" id="CHEBI:60377"/>
        <dbReference type="EC" id="2.7.8.24"/>
    </reaction>
</comment>
<proteinExistence type="inferred from homology"/>
<comment type="subcellular location">
    <subcellularLocation>
        <location evidence="3 20">Cell inner membrane</location>
        <topology evidence="3 20">Multi-pass membrane protein</topology>
    </subcellularLocation>
</comment>
<dbReference type="InterPro" id="IPR000462">
    <property type="entry name" value="CDP-OH_P_trans"/>
</dbReference>
<evidence type="ECO:0000256" key="20">
    <source>
        <dbReference type="PIRNR" id="PIRNR000851"/>
    </source>
</evidence>
<evidence type="ECO:0000256" key="9">
    <source>
        <dbReference type="ARBA" id="ARBA00022519"/>
    </source>
</evidence>
<evidence type="ECO:0000256" key="1">
    <source>
        <dbReference type="ARBA" id="ARBA00000958"/>
    </source>
</evidence>
<evidence type="ECO:0000256" key="21">
    <source>
        <dbReference type="SAM" id="Phobius"/>
    </source>
</evidence>
<dbReference type="GO" id="GO:0050520">
    <property type="term" value="F:phosphatidylcholine synthase activity"/>
    <property type="evidence" value="ECO:0007669"/>
    <property type="project" value="UniProtKB-EC"/>
</dbReference>
<keyword evidence="8 20" id="KW-0444">Lipid biosynthesis</keyword>
<dbReference type="GO" id="GO:0005886">
    <property type="term" value="C:plasma membrane"/>
    <property type="evidence" value="ECO:0007669"/>
    <property type="project" value="UniProtKB-SubCell"/>
</dbReference>
<evidence type="ECO:0000256" key="12">
    <source>
        <dbReference type="ARBA" id="ARBA00022989"/>
    </source>
</evidence>
<dbReference type="InterPro" id="IPR043130">
    <property type="entry name" value="CDP-OH_PTrfase_TM_dom"/>
</dbReference>
<dbReference type="AlphaFoldDB" id="A0A4S3M7R5"/>
<evidence type="ECO:0000256" key="10">
    <source>
        <dbReference type="ARBA" id="ARBA00022679"/>
    </source>
</evidence>
<evidence type="ECO:0000256" key="17">
    <source>
        <dbReference type="ARBA" id="ARBA00023264"/>
    </source>
</evidence>
<evidence type="ECO:0000256" key="3">
    <source>
        <dbReference type="ARBA" id="ARBA00004429"/>
    </source>
</evidence>
<dbReference type="GO" id="GO:0008654">
    <property type="term" value="P:phospholipid biosynthetic process"/>
    <property type="evidence" value="ECO:0007669"/>
    <property type="project" value="UniProtKB-KW"/>
</dbReference>
<keyword evidence="16 20" id="KW-0464">Manganese</keyword>
<keyword evidence="7 20" id="KW-1003">Cell membrane</keyword>
<reference evidence="22 23" key="1">
    <citation type="submission" date="2019-04" db="EMBL/GenBank/DDBJ databases">
        <title>Draft genome sequence of Youngimonas vesicularis.</title>
        <authorList>
            <person name="Hameed A."/>
        </authorList>
    </citation>
    <scope>NUCLEOTIDE SEQUENCE [LARGE SCALE GENOMIC DNA]</scope>
    <source>
        <strain evidence="22 23">CC-AMW-E</strain>
    </source>
</reference>
<feature type="transmembrane region" description="Helical" evidence="21">
    <location>
        <begin position="37"/>
        <end position="56"/>
    </location>
</feature>
<keyword evidence="23" id="KW-1185">Reference proteome</keyword>
<evidence type="ECO:0000256" key="5">
    <source>
        <dbReference type="ARBA" id="ARBA00013195"/>
    </source>
</evidence>
<feature type="transmembrane region" description="Helical" evidence="21">
    <location>
        <begin position="181"/>
        <end position="199"/>
    </location>
</feature>
<dbReference type="InterPro" id="IPR026027">
    <property type="entry name" value="PcS"/>
</dbReference>
<evidence type="ECO:0000256" key="14">
    <source>
        <dbReference type="ARBA" id="ARBA00023136"/>
    </source>
</evidence>
<comment type="function">
    <text evidence="19 20">Condenses choline with CDP-diglyceride to produce phosphatidylcholine and CMP.</text>
</comment>
<name>A0A4S3M7R5_9RHOB</name>
<accession>A0A4S3M7R5</accession>
<dbReference type="RefSeq" id="WP_136339789.1">
    <property type="nucleotide sequence ID" value="NZ_SSMD01000006.1"/>
</dbReference>
<sequence>MNFTNESKALSVHLLTATGAVFAMLAMLAAVEEKWSLMFLWLVVAFAVDGLDGPLARRYHVKHYAARFDGVLLDLIIDYLTYVFIPAFALFKSGLLPGWTGWFAIIIITFASAMYFADNRMKTKDNSFNGFPGCWNMLVLVLFALHPNFWIILGLVSVLAVAMFLPLKFIHPVRTERWRTLSLPMALAWTFFAGWAAWVDFHPESWAHWGLVLTSVYLLGVGIAQQLIPLRD</sequence>
<dbReference type="PIRSF" id="PIRSF000851">
    <property type="entry name" value="PcS"/>
    <property type="match status" value="1"/>
</dbReference>
<evidence type="ECO:0000256" key="4">
    <source>
        <dbReference type="ARBA" id="ARBA00010441"/>
    </source>
</evidence>
<evidence type="ECO:0000313" key="23">
    <source>
        <dbReference type="Proteomes" id="UP000306113"/>
    </source>
</evidence>
<evidence type="ECO:0000256" key="11">
    <source>
        <dbReference type="ARBA" id="ARBA00022692"/>
    </source>
</evidence>
<dbReference type="Gene3D" id="1.20.120.1760">
    <property type="match status" value="1"/>
</dbReference>
<feature type="transmembrane region" description="Helical" evidence="21">
    <location>
        <begin position="205"/>
        <end position="224"/>
    </location>
</feature>
<dbReference type="Proteomes" id="UP000306113">
    <property type="component" value="Unassembled WGS sequence"/>
</dbReference>
<evidence type="ECO:0000256" key="19">
    <source>
        <dbReference type="ARBA" id="ARBA00037468"/>
    </source>
</evidence>
<comment type="caution">
    <text evidence="22">The sequence shown here is derived from an EMBL/GenBank/DDBJ whole genome shotgun (WGS) entry which is preliminary data.</text>
</comment>
<keyword evidence="12 21" id="KW-1133">Transmembrane helix</keyword>
<keyword evidence="14 20" id="KW-0472">Membrane</keyword>
<keyword evidence="17 20" id="KW-1208">Phospholipid metabolism</keyword>